<comment type="subcellular location">
    <subcellularLocation>
        <location evidence="1">Membrane</location>
        <topology evidence="1">Multi-pass membrane protein</topology>
    </subcellularLocation>
</comment>
<feature type="transmembrane region" description="Helical" evidence="5">
    <location>
        <begin position="286"/>
        <end position="306"/>
    </location>
</feature>
<name>A0ABM5P0G5_9MOLU</name>
<dbReference type="Pfam" id="PF13520">
    <property type="entry name" value="AA_permease_2"/>
    <property type="match status" value="1"/>
</dbReference>
<feature type="transmembrane region" description="Helical" evidence="5">
    <location>
        <begin position="128"/>
        <end position="150"/>
    </location>
</feature>
<dbReference type="InterPro" id="IPR002293">
    <property type="entry name" value="AA/rel_permease1"/>
</dbReference>
<evidence type="ECO:0000313" key="7">
    <source>
        <dbReference type="Proteomes" id="UP000018745"/>
    </source>
</evidence>
<feature type="transmembrane region" description="Helical" evidence="5">
    <location>
        <begin position="413"/>
        <end position="435"/>
    </location>
</feature>
<keyword evidence="2 5" id="KW-0812">Transmembrane</keyword>
<feature type="transmembrane region" description="Helical" evidence="5">
    <location>
        <begin position="202"/>
        <end position="221"/>
    </location>
</feature>
<organism evidence="6 7">
    <name type="scientific">Mycoplasma ovis str. Michigan</name>
    <dbReference type="NCBI Taxonomy" id="1415773"/>
    <lineage>
        <taxon>Bacteria</taxon>
        <taxon>Bacillati</taxon>
        <taxon>Mycoplasmatota</taxon>
        <taxon>Mollicutes</taxon>
        <taxon>Mycoplasmataceae</taxon>
        <taxon>Mycoplasma</taxon>
    </lineage>
</organism>
<feature type="transmembrane region" description="Helical" evidence="5">
    <location>
        <begin position="20"/>
        <end position="40"/>
    </location>
</feature>
<feature type="transmembrane region" description="Helical" evidence="5">
    <location>
        <begin position="105"/>
        <end position="122"/>
    </location>
</feature>
<feature type="transmembrane region" description="Helical" evidence="5">
    <location>
        <begin position="162"/>
        <end position="182"/>
    </location>
</feature>
<protein>
    <submittedName>
        <fullName evidence="6">Amino acid permease</fullName>
    </submittedName>
</protein>
<accession>A0ABM5P0G5</accession>
<feature type="transmembrane region" description="Helical" evidence="5">
    <location>
        <begin position="383"/>
        <end position="401"/>
    </location>
</feature>
<feature type="transmembrane region" description="Helical" evidence="5">
    <location>
        <begin position="447"/>
        <end position="466"/>
    </location>
</feature>
<feature type="transmembrane region" description="Helical" evidence="5">
    <location>
        <begin position="353"/>
        <end position="371"/>
    </location>
</feature>
<sequence>MIQSFSFNSISKELNSRKLFIISICSMLGVGIFLKSKTLIELSHSNFWPILVLFCISACLIISMCWAFTRLVDRNTNSSRGFIEWVEEYCGTRFKNWVVLFTTKLLHPIGVITTAVYLIKWINGQYFLWVWETCICAALISFLVVSLNVFSFKGAVILQKCLSFSIFLAILYTLGFGIHSYFSGNGGQQEQQAQTSHFGINGLSGWTILLSGLPSIFFMYDGFYSILSLKEKTQKKTSFRKIVSLSFITITLIYFFVISVTLLGDKKTGDFMKFKKLVEDKNFKDVLITLIFLTFLSSLNVTCMCGQNQLIQLHYKYNFKEINLIRNRFLNAGNRKYSLEIKLSIWLHLMKQIIGISLIIATISQLIYWLLGQTELLWVINDILAELNSLIIFGILGVVLWKSREGKKTNYLTSIGIFIAILYFLVNNVISLFLGNSSEQGKQPSNLIVSLFKLLIFLVLVTYPVGQWLKSKSIEIFNFPDFENKRFNKLNQGYSLVKLVSK</sequence>
<evidence type="ECO:0000256" key="2">
    <source>
        <dbReference type="ARBA" id="ARBA00022692"/>
    </source>
</evidence>
<evidence type="ECO:0000256" key="1">
    <source>
        <dbReference type="ARBA" id="ARBA00004141"/>
    </source>
</evidence>
<dbReference type="Gene3D" id="1.20.1740.10">
    <property type="entry name" value="Amino acid/polyamine transporter I"/>
    <property type="match status" value="1"/>
</dbReference>
<dbReference type="RefSeq" id="WP_024071123.1">
    <property type="nucleotide sequence ID" value="NC_023062.1"/>
</dbReference>
<feature type="transmembrane region" description="Helical" evidence="5">
    <location>
        <begin position="242"/>
        <end position="264"/>
    </location>
</feature>
<evidence type="ECO:0000256" key="4">
    <source>
        <dbReference type="ARBA" id="ARBA00023136"/>
    </source>
</evidence>
<evidence type="ECO:0000256" key="5">
    <source>
        <dbReference type="SAM" id="Phobius"/>
    </source>
</evidence>
<keyword evidence="4 5" id="KW-0472">Membrane</keyword>
<evidence type="ECO:0000313" key="6">
    <source>
        <dbReference type="EMBL" id="AHC39923.1"/>
    </source>
</evidence>
<gene>
    <name evidence="6" type="ORF">OVS_01685</name>
</gene>
<keyword evidence="3 5" id="KW-1133">Transmembrane helix</keyword>
<dbReference type="Proteomes" id="UP000018745">
    <property type="component" value="Chromosome"/>
</dbReference>
<reference evidence="6 7" key="1">
    <citation type="journal article" date="2014" name="Genome Announc.">
        <title>Complete Genome Sequence of Mycoplasma ovis Strain Michigan, a Hemoplasma of Sheep with Two Distinct 16S rRNA Genes.</title>
        <authorList>
            <person name="Deshuillers P.L."/>
            <person name="Santos A.P."/>
            <person name="do Nascimento N.C."/>
            <person name="Hampel J.A."/>
            <person name="Bergin I.L."/>
            <person name="Dyson M.C."/>
            <person name="Messick J.B."/>
        </authorList>
    </citation>
    <scope>NUCLEOTIDE SEQUENCE [LARGE SCALE GENOMIC DNA]</scope>
    <source>
        <strain evidence="6 7">Michigan</strain>
    </source>
</reference>
<keyword evidence="7" id="KW-1185">Reference proteome</keyword>
<feature type="transmembrane region" description="Helical" evidence="5">
    <location>
        <begin position="46"/>
        <end position="68"/>
    </location>
</feature>
<evidence type="ECO:0000256" key="3">
    <source>
        <dbReference type="ARBA" id="ARBA00022989"/>
    </source>
</evidence>
<proteinExistence type="predicted"/>
<dbReference type="EMBL" id="CP006935">
    <property type="protein sequence ID" value="AHC39923.1"/>
    <property type="molecule type" value="Genomic_DNA"/>
</dbReference>